<name>A0A6A6XH13_9PLEO</name>
<feature type="domain" description="Dienelactone hydrolase" evidence="1">
    <location>
        <begin position="32"/>
        <end position="224"/>
    </location>
</feature>
<proteinExistence type="predicted"/>
<organism evidence="2 3">
    <name type="scientific">Melanomma pulvis-pyrius CBS 109.77</name>
    <dbReference type="NCBI Taxonomy" id="1314802"/>
    <lineage>
        <taxon>Eukaryota</taxon>
        <taxon>Fungi</taxon>
        <taxon>Dikarya</taxon>
        <taxon>Ascomycota</taxon>
        <taxon>Pezizomycotina</taxon>
        <taxon>Dothideomycetes</taxon>
        <taxon>Pleosporomycetidae</taxon>
        <taxon>Pleosporales</taxon>
        <taxon>Melanommataceae</taxon>
        <taxon>Melanomma</taxon>
    </lineage>
</organism>
<keyword evidence="3" id="KW-1185">Reference proteome</keyword>
<dbReference type="EMBL" id="MU001852">
    <property type="protein sequence ID" value="KAF2795661.1"/>
    <property type="molecule type" value="Genomic_DNA"/>
</dbReference>
<dbReference type="AlphaFoldDB" id="A0A6A6XH13"/>
<dbReference type="SUPFAM" id="SSF53474">
    <property type="entry name" value="alpha/beta-Hydrolases"/>
    <property type="match status" value="1"/>
</dbReference>
<evidence type="ECO:0000313" key="3">
    <source>
        <dbReference type="Proteomes" id="UP000799757"/>
    </source>
</evidence>
<dbReference type="PANTHER" id="PTHR17630:SF55">
    <property type="entry name" value="DIENELACTONE HYDROLASE FAMILY PROTEIN (AFU_ORTHOLOGUE AFUA_1G01900)"/>
    <property type="match status" value="1"/>
</dbReference>
<dbReference type="Gene3D" id="3.40.50.1820">
    <property type="entry name" value="alpha/beta hydrolase"/>
    <property type="match status" value="1"/>
</dbReference>
<protein>
    <submittedName>
        <fullName evidence="2">Alpha/beta-hydrolase</fullName>
    </submittedName>
</protein>
<evidence type="ECO:0000313" key="2">
    <source>
        <dbReference type="EMBL" id="KAF2795661.1"/>
    </source>
</evidence>
<dbReference type="InterPro" id="IPR029058">
    <property type="entry name" value="AB_hydrolase_fold"/>
</dbReference>
<evidence type="ECO:0000259" key="1">
    <source>
        <dbReference type="Pfam" id="PF01738"/>
    </source>
</evidence>
<reference evidence="2" key="1">
    <citation type="journal article" date="2020" name="Stud. Mycol.">
        <title>101 Dothideomycetes genomes: a test case for predicting lifestyles and emergence of pathogens.</title>
        <authorList>
            <person name="Haridas S."/>
            <person name="Albert R."/>
            <person name="Binder M."/>
            <person name="Bloem J."/>
            <person name="Labutti K."/>
            <person name="Salamov A."/>
            <person name="Andreopoulos B."/>
            <person name="Baker S."/>
            <person name="Barry K."/>
            <person name="Bills G."/>
            <person name="Bluhm B."/>
            <person name="Cannon C."/>
            <person name="Castanera R."/>
            <person name="Culley D."/>
            <person name="Daum C."/>
            <person name="Ezra D."/>
            <person name="Gonzalez J."/>
            <person name="Henrissat B."/>
            <person name="Kuo A."/>
            <person name="Liang C."/>
            <person name="Lipzen A."/>
            <person name="Lutzoni F."/>
            <person name="Magnuson J."/>
            <person name="Mondo S."/>
            <person name="Nolan M."/>
            <person name="Ohm R."/>
            <person name="Pangilinan J."/>
            <person name="Park H.-J."/>
            <person name="Ramirez L."/>
            <person name="Alfaro M."/>
            <person name="Sun H."/>
            <person name="Tritt A."/>
            <person name="Yoshinaga Y."/>
            <person name="Zwiers L.-H."/>
            <person name="Turgeon B."/>
            <person name="Goodwin S."/>
            <person name="Spatafora J."/>
            <person name="Crous P."/>
            <person name="Grigoriev I."/>
        </authorList>
    </citation>
    <scope>NUCLEOTIDE SEQUENCE</scope>
    <source>
        <strain evidence="2">CBS 109.77</strain>
    </source>
</reference>
<dbReference type="GO" id="GO:0016787">
    <property type="term" value="F:hydrolase activity"/>
    <property type="evidence" value="ECO:0007669"/>
    <property type="project" value="UniProtKB-KW"/>
</dbReference>
<dbReference type="PANTHER" id="PTHR17630">
    <property type="entry name" value="DIENELACTONE HYDROLASE"/>
    <property type="match status" value="1"/>
</dbReference>
<dbReference type="OrthoDB" id="10019231at2759"/>
<gene>
    <name evidence="2" type="ORF">K505DRAFT_301729</name>
</gene>
<dbReference type="Proteomes" id="UP000799757">
    <property type="component" value="Unassembled WGS sequence"/>
</dbReference>
<dbReference type="InterPro" id="IPR002925">
    <property type="entry name" value="Dienelactn_hydro"/>
</dbReference>
<accession>A0A6A6XH13</accession>
<keyword evidence="2" id="KW-0378">Hydrolase</keyword>
<sequence>MEKCCLTGFTWDGTPTGTEGTLGDYKAYITGSDPDVAIMVIHDMFGWTFINERLLSDHYAKEADATVYMPDFFDGEVIDSVLVGDQSRWGEIDFPGFVSRNSKENRWAAIKSCAETLRKTYKRIGVIGYCFGGWSSFQLGGASHSPRLVDCISSAHPTWLTKEEIDDIGVPVQIIAPEIDATFTKELKTYANEVIPTKGLPYDYQFFPGVEHAFVTRGNPDNEKELLGMVRAKRAQVGWMREWLHGEGKW</sequence>
<dbReference type="Pfam" id="PF01738">
    <property type="entry name" value="DLH"/>
    <property type="match status" value="1"/>
</dbReference>